<evidence type="ECO:0000256" key="7">
    <source>
        <dbReference type="ARBA" id="ARBA00023136"/>
    </source>
</evidence>
<evidence type="ECO:0000256" key="10">
    <source>
        <dbReference type="SAM" id="Phobius"/>
    </source>
</evidence>
<keyword evidence="4 10" id="KW-0812">Transmembrane</keyword>
<protein>
    <recommendedName>
        <fullName evidence="13">Lymphoid-restricted membrane protein</fullName>
    </recommendedName>
</protein>
<feature type="coiled-coil region" evidence="8">
    <location>
        <begin position="140"/>
        <end position="171"/>
    </location>
</feature>
<dbReference type="EMBL" id="JAPXFL010000003">
    <property type="protein sequence ID" value="KAK9508865.1"/>
    <property type="molecule type" value="Genomic_DNA"/>
</dbReference>
<reference evidence="11 12" key="1">
    <citation type="submission" date="2022-12" db="EMBL/GenBank/DDBJ databases">
        <title>Chromosome-level genome assembly of true bugs.</title>
        <authorList>
            <person name="Ma L."/>
            <person name="Li H."/>
        </authorList>
    </citation>
    <scope>NUCLEOTIDE SEQUENCE [LARGE SCALE GENOMIC DNA]</scope>
    <source>
        <strain evidence="11">Lab_2022b</strain>
    </source>
</reference>
<keyword evidence="3" id="KW-0963">Cytoplasm</keyword>
<dbReference type="GO" id="GO:0005737">
    <property type="term" value="C:cytoplasm"/>
    <property type="evidence" value="ECO:0007669"/>
    <property type="project" value="UniProtKB-SubCell"/>
</dbReference>
<dbReference type="EMBL" id="JAPXFL010000003">
    <property type="protein sequence ID" value="KAK9508864.1"/>
    <property type="molecule type" value="Genomic_DNA"/>
</dbReference>
<evidence type="ECO:0000256" key="5">
    <source>
        <dbReference type="ARBA" id="ARBA00022989"/>
    </source>
</evidence>
<accession>A0AAW1DFM8</accession>
<evidence type="ECO:0000256" key="1">
    <source>
        <dbReference type="ARBA" id="ARBA00004167"/>
    </source>
</evidence>
<keyword evidence="12" id="KW-1185">Reference proteome</keyword>
<evidence type="ECO:0000256" key="2">
    <source>
        <dbReference type="ARBA" id="ARBA00004496"/>
    </source>
</evidence>
<organism evidence="11 12">
    <name type="scientific">Rhynocoris fuscipes</name>
    <dbReference type="NCBI Taxonomy" id="488301"/>
    <lineage>
        <taxon>Eukaryota</taxon>
        <taxon>Metazoa</taxon>
        <taxon>Ecdysozoa</taxon>
        <taxon>Arthropoda</taxon>
        <taxon>Hexapoda</taxon>
        <taxon>Insecta</taxon>
        <taxon>Pterygota</taxon>
        <taxon>Neoptera</taxon>
        <taxon>Paraneoptera</taxon>
        <taxon>Hemiptera</taxon>
        <taxon>Heteroptera</taxon>
        <taxon>Panheteroptera</taxon>
        <taxon>Cimicomorpha</taxon>
        <taxon>Reduviidae</taxon>
        <taxon>Harpactorinae</taxon>
        <taxon>Harpactorini</taxon>
        <taxon>Rhynocoris</taxon>
    </lineage>
</organism>
<evidence type="ECO:0000256" key="4">
    <source>
        <dbReference type="ARBA" id="ARBA00022692"/>
    </source>
</evidence>
<evidence type="ECO:0000256" key="8">
    <source>
        <dbReference type="SAM" id="Coils"/>
    </source>
</evidence>
<evidence type="ECO:0000313" key="12">
    <source>
        <dbReference type="Proteomes" id="UP001461498"/>
    </source>
</evidence>
<feature type="region of interest" description="Disordered" evidence="9">
    <location>
        <begin position="275"/>
        <end position="297"/>
    </location>
</feature>
<dbReference type="PANTHER" id="PTHR15352">
    <property type="entry name" value="LYMPHOID-RESTRICTED MEMBRANE PROTEIN, JAW1"/>
    <property type="match status" value="1"/>
</dbReference>
<keyword evidence="7 10" id="KW-0472">Membrane</keyword>
<proteinExistence type="predicted"/>
<dbReference type="AlphaFoldDB" id="A0AAW1DFM8"/>
<feature type="compositionally biased region" description="Polar residues" evidence="9">
    <location>
        <begin position="275"/>
        <end position="286"/>
    </location>
</feature>
<dbReference type="GO" id="GO:0016020">
    <property type="term" value="C:membrane"/>
    <property type="evidence" value="ECO:0007669"/>
    <property type="project" value="UniProtKB-SubCell"/>
</dbReference>
<evidence type="ECO:0008006" key="13">
    <source>
        <dbReference type="Google" id="ProtNLM"/>
    </source>
</evidence>
<gene>
    <name evidence="11" type="ORF">O3M35_006323</name>
</gene>
<dbReference type="PANTHER" id="PTHR15352:SF1">
    <property type="entry name" value="KASH5-LIKE COILED-COIL DOMAIN-CONTAINING PROTEIN"/>
    <property type="match status" value="1"/>
</dbReference>
<dbReference type="InterPro" id="IPR008677">
    <property type="entry name" value="MRVI1"/>
</dbReference>
<sequence>MESNQNVFPSLSDTALRQLGLWLQSTSDEREPRVVTEEDVENKYTSLVLAFKTDKLTLSRRLELQNKLRDQAEINMTHEVETLRSSVQLLNTLCNESEKVEMFEKIRHQIENLYKSALRVSSTAEIYGAVQQENRLSKAVDIILRHVENLKQAYEKEKSEHEETKKLLKDNKVPVIASLKSLEQQNGKRRASIATLQPQGQQGQQGPSAEAAPSSDRRGSSSRRSSGLRRSLSKNDSQNDISKSNNLDTSDILNKISEQMIDGYIHLENLSNENLDSCTSQPNSSEVDTESENEQSLKKSRILKAEAQIKRKLPQRYKFRKRSSFCAPPWLMKMIAYLNWLQPYEDYALHARYFVAGMFVFAAVCIVSSSFFISYDV</sequence>
<feature type="region of interest" description="Disordered" evidence="9">
    <location>
        <begin position="182"/>
        <end position="247"/>
    </location>
</feature>
<comment type="subcellular location">
    <subcellularLocation>
        <location evidence="2">Cytoplasm</location>
    </subcellularLocation>
    <subcellularLocation>
        <location evidence="1">Membrane</location>
        <topology evidence="1">Single-pass membrane protein</topology>
    </subcellularLocation>
</comment>
<dbReference type="Pfam" id="PF05781">
    <property type="entry name" value="MRVI1"/>
    <property type="match status" value="1"/>
</dbReference>
<keyword evidence="5 10" id="KW-1133">Transmembrane helix</keyword>
<keyword evidence="6 8" id="KW-0175">Coiled coil</keyword>
<evidence type="ECO:0000256" key="3">
    <source>
        <dbReference type="ARBA" id="ARBA00022490"/>
    </source>
</evidence>
<evidence type="ECO:0000256" key="9">
    <source>
        <dbReference type="SAM" id="MobiDB-lite"/>
    </source>
</evidence>
<evidence type="ECO:0000313" key="11">
    <source>
        <dbReference type="EMBL" id="KAK9508865.1"/>
    </source>
</evidence>
<dbReference type="Proteomes" id="UP001461498">
    <property type="component" value="Unassembled WGS sequence"/>
</dbReference>
<feature type="compositionally biased region" description="Polar residues" evidence="9">
    <location>
        <begin position="234"/>
        <end position="247"/>
    </location>
</feature>
<evidence type="ECO:0000256" key="6">
    <source>
        <dbReference type="ARBA" id="ARBA00023054"/>
    </source>
</evidence>
<name>A0AAW1DFM8_9HEMI</name>
<feature type="transmembrane region" description="Helical" evidence="10">
    <location>
        <begin position="353"/>
        <end position="375"/>
    </location>
</feature>
<comment type="caution">
    <text evidence="11">The sequence shown here is derived from an EMBL/GenBank/DDBJ whole genome shotgun (WGS) entry which is preliminary data.</text>
</comment>
<feature type="compositionally biased region" description="Low complexity" evidence="9">
    <location>
        <begin position="197"/>
        <end position="207"/>
    </location>
</feature>